<evidence type="ECO:0000313" key="2">
    <source>
        <dbReference type="EMBL" id="CAL1675666.1"/>
    </source>
</evidence>
<sequence length="66" mass="7124">MAVSHRYSMKIEATRQIPMRLPLSLSILVKVRRISYKAPSQLPGGTEDGGRMKKVAAAAGPKTADS</sequence>
<proteinExistence type="predicted"/>
<evidence type="ECO:0000313" key="3">
    <source>
        <dbReference type="Proteomes" id="UP001497644"/>
    </source>
</evidence>
<name>A0AAV2N7X9_9HYME</name>
<accession>A0AAV2N7X9</accession>
<dbReference type="EMBL" id="OZ034834">
    <property type="protein sequence ID" value="CAL1675666.1"/>
    <property type="molecule type" value="Genomic_DNA"/>
</dbReference>
<evidence type="ECO:0000256" key="1">
    <source>
        <dbReference type="SAM" id="MobiDB-lite"/>
    </source>
</evidence>
<dbReference type="AlphaFoldDB" id="A0AAV2N7X9"/>
<reference evidence="2" key="1">
    <citation type="submission" date="2024-04" db="EMBL/GenBank/DDBJ databases">
        <authorList>
            <consortium name="Molecular Ecology Group"/>
        </authorList>
    </citation>
    <scope>NUCLEOTIDE SEQUENCE</scope>
</reference>
<feature type="region of interest" description="Disordered" evidence="1">
    <location>
        <begin position="39"/>
        <end position="66"/>
    </location>
</feature>
<gene>
    <name evidence="2" type="ORF">LPLAT_LOCUS1993</name>
</gene>
<protein>
    <submittedName>
        <fullName evidence="2">Uncharacterized protein</fullName>
    </submittedName>
</protein>
<dbReference type="Proteomes" id="UP001497644">
    <property type="component" value="Chromosome 11"/>
</dbReference>
<keyword evidence="3" id="KW-1185">Reference proteome</keyword>
<organism evidence="2 3">
    <name type="scientific">Lasius platythorax</name>
    <dbReference type="NCBI Taxonomy" id="488582"/>
    <lineage>
        <taxon>Eukaryota</taxon>
        <taxon>Metazoa</taxon>
        <taxon>Ecdysozoa</taxon>
        <taxon>Arthropoda</taxon>
        <taxon>Hexapoda</taxon>
        <taxon>Insecta</taxon>
        <taxon>Pterygota</taxon>
        <taxon>Neoptera</taxon>
        <taxon>Endopterygota</taxon>
        <taxon>Hymenoptera</taxon>
        <taxon>Apocrita</taxon>
        <taxon>Aculeata</taxon>
        <taxon>Formicoidea</taxon>
        <taxon>Formicidae</taxon>
        <taxon>Formicinae</taxon>
        <taxon>Lasius</taxon>
        <taxon>Lasius</taxon>
    </lineage>
</organism>